<comment type="caution">
    <text evidence="3">The sequence shown here is derived from an EMBL/GenBank/DDBJ whole genome shotgun (WGS) entry which is preliminary data.</text>
</comment>
<protein>
    <recommendedName>
        <fullName evidence="2">DUF4283 domain-containing protein</fullName>
    </recommendedName>
</protein>
<evidence type="ECO:0000313" key="4">
    <source>
        <dbReference type="Proteomes" id="UP001141552"/>
    </source>
</evidence>
<accession>A0A9Q0FR63</accession>
<feature type="compositionally biased region" description="Polar residues" evidence="1">
    <location>
        <begin position="229"/>
        <end position="242"/>
    </location>
</feature>
<dbReference type="PANTHER" id="PTHR33710">
    <property type="entry name" value="BNAC02G09200D PROTEIN"/>
    <property type="match status" value="1"/>
</dbReference>
<dbReference type="Pfam" id="PF14111">
    <property type="entry name" value="DUF4283"/>
    <property type="match status" value="1"/>
</dbReference>
<reference evidence="3" key="1">
    <citation type="submission" date="2022-02" db="EMBL/GenBank/DDBJ databases">
        <authorList>
            <person name="Henning P.M."/>
            <person name="McCubbin A.G."/>
            <person name="Shore J.S."/>
        </authorList>
    </citation>
    <scope>NUCLEOTIDE SEQUENCE</scope>
    <source>
        <strain evidence="3">F60SS</strain>
        <tissue evidence="3">Leaves</tissue>
    </source>
</reference>
<reference evidence="3" key="2">
    <citation type="journal article" date="2023" name="Plants (Basel)">
        <title>Annotation of the Turnera subulata (Passifloraceae) Draft Genome Reveals the S-Locus Evolved after the Divergence of Turneroideae from Passifloroideae in a Stepwise Manner.</title>
        <authorList>
            <person name="Henning P.M."/>
            <person name="Roalson E.H."/>
            <person name="Mir W."/>
            <person name="McCubbin A.G."/>
            <person name="Shore J.S."/>
        </authorList>
    </citation>
    <scope>NUCLEOTIDE SEQUENCE</scope>
    <source>
        <strain evidence="3">F60SS</strain>
    </source>
</reference>
<dbReference type="InterPro" id="IPR036691">
    <property type="entry name" value="Endo/exonu/phosph_ase_sf"/>
</dbReference>
<gene>
    <name evidence="3" type="ORF">Tsubulata_051523</name>
</gene>
<dbReference type="OrthoDB" id="1111241at2759"/>
<proteinExistence type="predicted"/>
<dbReference type="Proteomes" id="UP001141552">
    <property type="component" value="Unassembled WGS sequence"/>
</dbReference>
<feature type="domain" description="DUF4283" evidence="2">
    <location>
        <begin position="45"/>
        <end position="120"/>
    </location>
</feature>
<dbReference type="AlphaFoldDB" id="A0A9Q0FR63"/>
<feature type="compositionally biased region" description="Basic and acidic residues" evidence="1">
    <location>
        <begin position="215"/>
        <end position="226"/>
    </location>
</feature>
<name>A0A9Q0FR63_9ROSI</name>
<dbReference type="InterPro" id="IPR025558">
    <property type="entry name" value="DUF4283"/>
</dbReference>
<feature type="region of interest" description="Disordered" evidence="1">
    <location>
        <begin position="283"/>
        <end position="312"/>
    </location>
</feature>
<dbReference type="Gene3D" id="3.60.10.10">
    <property type="entry name" value="Endonuclease/exonuclease/phosphatase"/>
    <property type="match status" value="1"/>
</dbReference>
<evidence type="ECO:0000313" key="3">
    <source>
        <dbReference type="EMBL" id="KAJ4836268.1"/>
    </source>
</evidence>
<dbReference type="SUPFAM" id="SSF56219">
    <property type="entry name" value="DNase I-like"/>
    <property type="match status" value="1"/>
</dbReference>
<dbReference type="EMBL" id="JAKUCV010004174">
    <property type="protein sequence ID" value="KAJ4836268.1"/>
    <property type="molecule type" value="Genomic_DNA"/>
</dbReference>
<evidence type="ECO:0000259" key="2">
    <source>
        <dbReference type="Pfam" id="PF14111"/>
    </source>
</evidence>
<evidence type="ECO:0000256" key="1">
    <source>
        <dbReference type="SAM" id="MobiDB-lite"/>
    </source>
</evidence>
<organism evidence="3 4">
    <name type="scientific">Turnera subulata</name>
    <dbReference type="NCBI Taxonomy" id="218843"/>
    <lineage>
        <taxon>Eukaryota</taxon>
        <taxon>Viridiplantae</taxon>
        <taxon>Streptophyta</taxon>
        <taxon>Embryophyta</taxon>
        <taxon>Tracheophyta</taxon>
        <taxon>Spermatophyta</taxon>
        <taxon>Magnoliopsida</taxon>
        <taxon>eudicotyledons</taxon>
        <taxon>Gunneridae</taxon>
        <taxon>Pentapetalae</taxon>
        <taxon>rosids</taxon>
        <taxon>fabids</taxon>
        <taxon>Malpighiales</taxon>
        <taxon>Passifloraceae</taxon>
        <taxon>Turnera</taxon>
    </lineage>
</organism>
<feature type="region of interest" description="Disordered" evidence="1">
    <location>
        <begin position="215"/>
        <end position="247"/>
    </location>
</feature>
<dbReference type="PANTHER" id="PTHR33710:SF79">
    <property type="entry name" value="OS06G0205337 PROTEIN"/>
    <property type="match status" value="1"/>
</dbReference>
<keyword evidence="4" id="KW-1185">Reference proteome</keyword>
<sequence>MENAQFGMEPQPGDDLPGYKVSILDLASNDEGDGGSHGLVPPGFYLVGKIISQSRRFSAKVVGDVLSKAWNLSNSLETTEVRENIFLFTFVSGAEKQRILNSPWSVAGCHVCLHEWTFDITLNTLDFGSLAFWVQVYGLPPHYMRLSKAQTIVGLFPDLIEAELPEVGSMLLGDFFRMRVTLILPCLLGSLPGIEWKMRISFGGRGTTELKFKVEPRAADTREEVGGPRQSTTRAGPSTTRPRQPKVGKVEKNDIKVVNPRIRQPVLGMSTLTIASLSKPSCGKYGTTRDTSSHVEVLPSGKGVLSDKGQNMFGPRARLTRTDLARAPGRVCSLPLKRKGPSTSSSGKYPKAQKATYCSLPSFVSRPLLDKSFALARATAPINTITHVTAGPGIEPPSQETSRSQCSLFNWFLNDGDLIDLDFHSDPYTWYNMRFGSRCVQERLDRAVVNEIWRMCFDKAQVYHEVLQGSDHRPVVLKLLVWSRILRHNFKFEACWTEEESCGHAWDLPIVGSKLFSVRSKLNRCTKSLSKWKRTVFGNNKITIKETLSTMDEIHKGDMPIAMLWDGQKWVLVCSGRGSTGYACWFVESL</sequence>